<dbReference type="AlphaFoldDB" id="A0A1M6M8B1"/>
<proteinExistence type="predicted"/>
<dbReference type="EMBL" id="FQZY01000017">
    <property type="protein sequence ID" value="SHJ79620.1"/>
    <property type="molecule type" value="Genomic_DNA"/>
</dbReference>
<dbReference type="OrthoDB" id="9797498at2"/>
<dbReference type="PANTHER" id="PTHR43135">
    <property type="entry name" value="ALPHA-D-RIBOSE 1-METHYLPHOSPHONATE 5-TRIPHOSPHATE DIPHOSPHATASE"/>
    <property type="match status" value="1"/>
</dbReference>
<dbReference type="PANTHER" id="PTHR43135:SF3">
    <property type="entry name" value="ALPHA-D-RIBOSE 1-METHYLPHOSPHONATE 5-TRIPHOSPHATE DIPHOSPHATASE"/>
    <property type="match status" value="1"/>
</dbReference>
<evidence type="ECO:0000313" key="3">
    <source>
        <dbReference type="Proteomes" id="UP000184301"/>
    </source>
</evidence>
<protein>
    <submittedName>
        <fullName evidence="2">Imidazolonepropionase</fullName>
    </submittedName>
</protein>
<dbReference type="Pfam" id="PF01979">
    <property type="entry name" value="Amidohydro_1"/>
    <property type="match status" value="1"/>
</dbReference>
<dbReference type="InterPro" id="IPR011059">
    <property type="entry name" value="Metal-dep_hydrolase_composite"/>
</dbReference>
<dbReference type="Gene3D" id="2.30.40.10">
    <property type="entry name" value="Urease, subunit C, domain 1"/>
    <property type="match status" value="1"/>
</dbReference>
<dbReference type="InterPro" id="IPR032466">
    <property type="entry name" value="Metal_Hydrolase"/>
</dbReference>
<reference evidence="2 3" key="1">
    <citation type="submission" date="2016-11" db="EMBL/GenBank/DDBJ databases">
        <authorList>
            <person name="Jaros S."/>
            <person name="Januszkiewicz K."/>
            <person name="Wedrychowicz H."/>
        </authorList>
    </citation>
    <scope>NUCLEOTIDE SEQUENCE [LARGE SCALE GENOMIC DNA]</scope>
    <source>
        <strain evidence="2 3">DSM 15480</strain>
    </source>
</reference>
<evidence type="ECO:0000259" key="1">
    <source>
        <dbReference type="Pfam" id="PF01979"/>
    </source>
</evidence>
<dbReference type="Proteomes" id="UP000184301">
    <property type="component" value="Unassembled WGS sequence"/>
</dbReference>
<sequence>MIISAKKIITGDGKTVLEKSALYVNADGKIEKIGNADKLKGRYLGEKVVEYPESTLLPGLVDLHAHLGHWGCRPAPRVQNDFMMGFITQKHAQNAFSRGITALRDVGSPEGVCMTMKAAAERGFFKIPRMEYCGSALCITGGHGSSYGLGEGVEETDGIDALRKAIRTRVKHGSKWIKIMTSHRSDICEFSQEELNAAAEECHRLGVKLAVHSGTQPSIGMCIEAGFDTIEHATFVTREQVQRMIEKGIAWTPTILPYTTIYNVLEEKYAAMEDKPQEYYYSRAAADSYKKHFKEYYDMGVLVGAGTDNITPDGRTDLYVAQELAYMVEYGLTPLQAIQIGTMNGAKVLDMAGEIGQIKEGLFADLLIADGDASVDIEALKSVKAVYLNGEFVFGAGKYLVSD</sequence>
<gene>
    <name evidence="2" type="ORF">SAMN02745243_01400</name>
</gene>
<dbReference type="SUPFAM" id="SSF51556">
    <property type="entry name" value="Metallo-dependent hydrolases"/>
    <property type="match status" value="1"/>
</dbReference>
<evidence type="ECO:0000313" key="2">
    <source>
        <dbReference type="EMBL" id="SHJ79620.1"/>
    </source>
</evidence>
<accession>A0A1M6M8B1</accession>
<dbReference type="Gene3D" id="3.20.20.140">
    <property type="entry name" value="Metal-dependent hydrolases"/>
    <property type="match status" value="1"/>
</dbReference>
<dbReference type="SUPFAM" id="SSF51338">
    <property type="entry name" value="Composite domain of metallo-dependent hydrolases"/>
    <property type="match status" value="1"/>
</dbReference>
<organism evidence="2 3">
    <name type="scientific">Hespellia stercorisuis DSM 15480</name>
    <dbReference type="NCBI Taxonomy" id="1121950"/>
    <lineage>
        <taxon>Bacteria</taxon>
        <taxon>Bacillati</taxon>
        <taxon>Bacillota</taxon>
        <taxon>Clostridia</taxon>
        <taxon>Lachnospirales</taxon>
        <taxon>Lachnospiraceae</taxon>
        <taxon>Hespellia</taxon>
    </lineage>
</organism>
<dbReference type="InterPro" id="IPR006680">
    <property type="entry name" value="Amidohydro-rel"/>
</dbReference>
<dbReference type="STRING" id="1121950.SAMN02745243_01400"/>
<name>A0A1M6M8B1_9FIRM</name>
<feature type="domain" description="Amidohydrolase-related" evidence="1">
    <location>
        <begin position="55"/>
        <end position="393"/>
    </location>
</feature>
<dbReference type="GO" id="GO:0016810">
    <property type="term" value="F:hydrolase activity, acting on carbon-nitrogen (but not peptide) bonds"/>
    <property type="evidence" value="ECO:0007669"/>
    <property type="project" value="InterPro"/>
</dbReference>
<keyword evidence="3" id="KW-1185">Reference proteome</keyword>
<dbReference type="InterPro" id="IPR051781">
    <property type="entry name" value="Metallo-dep_Hydrolase"/>
</dbReference>
<dbReference type="RefSeq" id="WP_073107437.1">
    <property type="nucleotide sequence ID" value="NZ_FQZY01000017.1"/>
</dbReference>